<evidence type="ECO:0000256" key="13">
    <source>
        <dbReference type="PIRSR" id="PIRSR028980-1"/>
    </source>
</evidence>
<feature type="domain" description="Thg1 C-terminal" evidence="17">
    <location>
        <begin position="139"/>
        <end position="258"/>
    </location>
</feature>
<dbReference type="EMBL" id="CAMPGE010016545">
    <property type="protein sequence ID" value="CAI2375097.1"/>
    <property type="molecule type" value="Genomic_DNA"/>
</dbReference>
<protein>
    <recommendedName>
        <fullName evidence="2 12">tRNA(His) guanylyltransferase</fullName>
        <ecNumber evidence="2 12">2.7.7.79</ecNumber>
    </recommendedName>
    <alternativeName>
        <fullName evidence="10 12">tRNA-histidine guanylyltransferase</fullName>
    </alternativeName>
</protein>
<dbReference type="Pfam" id="PF14413">
    <property type="entry name" value="Thg1C"/>
    <property type="match status" value="1"/>
</dbReference>
<comment type="similarity">
    <text evidence="1 12">Belongs to the tRNA(His) guanylyltransferase family.</text>
</comment>
<evidence type="ECO:0000313" key="19">
    <source>
        <dbReference type="Proteomes" id="UP001295684"/>
    </source>
</evidence>
<reference evidence="18" key="1">
    <citation type="submission" date="2023-07" db="EMBL/GenBank/DDBJ databases">
        <authorList>
            <consortium name="AG Swart"/>
            <person name="Singh M."/>
            <person name="Singh A."/>
            <person name="Seah K."/>
            <person name="Emmerich C."/>
        </authorList>
    </citation>
    <scope>NUCLEOTIDE SEQUENCE</scope>
    <source>
        <strain evidence="18">DP1</strain>
    </source>
</reference>
<evidence type="ECO:0000259" key="17">
    <source>
        <dbReference type="Pfam" id="PF14413"/>
    </source>
</evidence>
<comment type="caution">
    <text evidence="18">The sequence shown here is derived from an EMBL/GenBank/DDBJ whole genome shotgun (WGS) entry which is preliminary data.</text>
</comment>
<comment type="catalytic activity">
    <reaction evidence="11 12">
        <text>a 5'-end ribonucleotide-tRNA(His) + GTP + ATP + H2O = a 5'-end phospho-guanosine-ribonucleotide-tRNA(His) + AMP + 2 diphosphate + H(+)</text>
        <dbReference type="Rhea" id="RHEA:54564"/>
        <dbReference type="Rhea" id="RHEA-COMP:14193"/>
        <dbReference type="Rhea" id="RHEA-COMP:14917"/>
        <dbReference type="ChEBI" id="CHEBI:15377"/>
        <dbReference type="ChEBI" id="CHEBI:15378"/>
        <dbReference type="ChEBI" id="CHEBI:30616"/>
        <dbReference type="ChEBI" id="CHEBI:33019"/>
        <dbReference type="ChEBI" id="CHEBI:37565"/>
        <dbReference type="ChEBI" id="CHEBI:138282"/>
        <dbReference type="ChEBI" id="CHEBI:141847"/>
        <dbReference type="ChEBI" id="CHEBI:456215"/>
        <dbReference type="EC" id="2.7.7.79"/>
    </reaction>
</comment>
<dbReference type="GO" id="GO:0008193">
    <property type="term" value="F:tRNA guanylyltransferase activity"/>
    <property type="evidence" value="ECO:0007669"/>
    <property type="project" value="UniProtKB-UniRule"/>
</dbReference>
<dbReference type="InterPro" id="IPR007537">
    <property type="entry name" value="tRNAHis_GuaTrfase_Thg1"/>
</dbReference>
<dbReference type="FunFam" id="3.30.70.3000:FF:000001">
    <property type="entry name" value="tRNA(His) guanylyltransferase"/>
    <property type="match status" value="1"/>
</dbReference>
<dbReference type="PANTHER" id="PTHR12729">
    <property type="entry name" value="TRNA(HIS) GUANYLYLTRANSFERASE-RELATED"/>
    <property type="match status" value="1"/>
</dbReference>
<evidence type="ECO:0000256" key="1">
    <source>
        <dbReference type="ARBA" id="ARBA00010113"/>
    </source>
</evidence>
<evidence type="ECO:0000256" key="2">
    <source>
        <dbReference type="ARBA" id="ARBA00012511"/>
    </source>
</evidence>
<dbReference type="GO" id="GO:0006400">
    <property type="term" value="P:tRNA modification"/>
    <property type="evidence" value="ECO:0007669"/>
    <property type="project" value="UniProtKB-UniRule"/>
</dbReference>
<keyword evidence="19" id="KW-1185">Reference proteome</keyword>
<feature type="binding site" evidence="14">
    <location>
        <position position="76"/>
    </location>
    <ligand>
        <name>Mg(2+)</name>
        <dbReference type="ChEBI" id="CHEBI:18420"/>
        <label>2</label>
        <note>catalytic</note>
    </ligand>
</feature>
<evidence type="ECO:0000256" key="5">
    <source>
        <dbReference type="ARBA" id="ARBA00022695"/>
    </source>
</evidence>
<keyword evidence="8 12" id="KW-0460">Magnesium</keyword>
<keyword evidence="9 12" id="KW-0342">GTP-binding</keyword>
<dbReference type="PIRSF" id="PIRSF028980">
    <property type="entry name" value="tRNAHis_guanylyltransferase"/>
    <property type="match status" value="1"/>
</dbReference>
<feature type="binding site" evidence="14">
    <location>
        <position position="29"/>
    </location>
    <ligand>
        <name>Mg(2+)</name>
        <dbReference type="ChEBI" id="CHEBI:18420"/>
        <label>1</label>
        <note>catalytic</note>
    </ligand>
</feature>
<evidence type="ECO:0000256" key="9">
    <source>
        <dbReference type="ARBA" id="ARBA00023134"/>
    </source>
</evidence>
<feature type="region of interest" description="Disordered" evidence="15">
    <location>
        <begin position="229"/>
        <end position="261"/>
    </location>
</feature>
<comment type="cofactor">
    <cofactor evidence="14">
        <name>Mg(2+)</name>
        <dbReference type="ChEBI" id="CHEBI:18420"/>
    </cofactor>
    <text evidence="14">Binds 2 magnesium ions per subunit.</text>
</comment>
<evidence type="ECO:0000256" key="7">
    <source>
        <dbReference type="ARBA" id="ARBA00022741"/>
    </source>
</evidence>
<keyword evidence="5 12" id="KW-0548">Nucleotidyltransferase</keyword>
<comment type="function">
    <text evidence="12">Adds a GMP to the 5'-end of tRNA(His) after transcription and RNase P cleavage.</text>
</comment>
<dbReference type="EC" id="2.7.7.79" evidence="2 12"/>
<dbReference type="PANTHER" id="PTHR12729:SF6">
    <property type="entry name" value="TRNA(HIS) GUANYLYLTRANSFERASE-RELATED"/>
    <property type="match status" value="1"/>
</dbReference>
<evidence type="ECO:0000313" key="18">
    <source>
        <dbReference type="EMBL" id="CAI2375097.1"/>
    </source>
</evidence>
<accession>A0AAD2CZX7</accession>
<feature type="binding site" evidence="14">
    <location>
        <position position="30"/>
    </location>
    <ligand>
        <name>Mg(2+)</name>
        <dbReference type="ChEBI" id="CHEBI:18420"/>
        <label>1</label>
        <note>catalytic</note>
    </ligand>
</feature>
<dbReference type="Pfam" id="PF04446">
    <property type="entry name" value="Thg1"/>
    <property type="match status" value="1"/>
</dbReference>
<evidence type="ECO:0000256" key="6">
    <source>
        <dbReference type="ARBA" id="ARBA00022723"/>
    </source>
</evidence>
<dbReference type="Gene3D" id="3.30.70.3000">
    <property type="match status" value="1"/>
</dbReference>
<sequence length="295" mass="34998">MACSKFQYVKHFEQPHDLLKNTFIVVRIDGKGFSKFTNAHGFEKPNDDRGIELMNCAALSLMKAFTEIIIGYGQSDEYSFVLKKSATTYSRREDKILSTMVSHFTSAYIFNWCKFFPDQELEYPPTFDARIILYPTIENLMDYLSWRQADCHVNNLYNTTFWLLVHNNSDEDKTSQEKQAQAHEDLKGTFSKDKHEIMHKFGVNYNNEKDIYRRGSILVRQWNATQLNKQAKKEKKRKSKEEEKKEETKEEKQDITTKKKPEIIQDKEKSVIIVHEDLVDKMEFYERHDLFEKLK</sequence>
<evidence type="ECO:0000256" key="11">
    <source>
        <dbReference type="ARBA" id="ARBA00047281"/>
    </source>
</evidence>
<feature type="binding site" evidence="14">
    <location>
        <position position="29"/>
    </location>
    <ligand>
        <name>Mg(2+)</name>
        <dbReference type="ChEBI" id="CHEBI:18420"/>
        <label>2</label>
        <note>catalytic</note>
    </ligand>
</feature>
<dbReference type="GO" id="GO:0005525">
    <property type="term" value="F:GTP binding"/>
    <property type="evidence" value="ECO:0007669"/>
    <property type="project" value="UniProtKB-UniRule"/>
</dbReference>
<feature type="domain" description="tRNAHis guanylyltransferase catalytic" evidence="16">
    <location>
        <begin position="6"/>
        <end position="135"/>
    </location>
</feature>
<feature type="binding site" evidence="14">
    <location>
        <position position="76"/>
    </location>
    <ligand>
        <name>Mg(2+)</name>
        <dbReference type="ChEBI" id="CHEBI:18420"/>
        <label>1</label>
        <note>catalytic</note>
    </ligand>
</feature>
<keyword evidence="4 12" id="KW-0819">tRNA processing</keyword>
<feature type="compositionally biased region" description="Basic and acidic residues" evidence="15">
    <location>
        <begin position="239"/>
        <end position="261"/>
    </location>
</feature>
<keyword evidence="6 12" id="KW-0479">Metal-binding</keyword>
<dbReference type="Proteomes" id="UP001295684">
    <property type="component" value="Unassembled WGS sequence"/>
</dbReference>
<evidence type="ECO:0000259" key="16">
    <source>
        <dbReference type="Pfam" id="PF04446"/>
    </source>
</evidence>
<evidence type="ECO:0000256" key="15">
    <source>
        <dbReference type="SAM" id="MobiDB-lite"/>
    </source>
</evidence>
<gene>
    <name evidence="18" type="ORF">ECRASSUSDP1_LOCUS16457</name>
</gene>
<evidence type="ECO:0000256" key="4">
    <source>
        <dbReference type="ARBA" id="ARBA00022694"/>
    </source>
</evidence>
<evidence type="ECO:0000256" key="12">
    <source>
        <dbReference type="PIRNR" id="PIRNR028980"/>
    </source>
</evidence>
<keyword evidence="7 12" id="KW-0547">Nucleotide-binding</keyword>
<dbReference type="GO" id="GO:0000287">
    <property type="term" value="F:magnesium ion binding"/>
    <property type="evidence" value="ECO:0007669"/>
    <property type="project" value="UniProtKB-UniRule"/>
</dbReference>
<evidence type="ECO:0000256" key="3">
    <source>
        <dbReference type="ARBA" id="ARBA00022679"/>
    </source>
</evidence>
<evidence type="ECO:0000256" key="8">
    <source>
        <dbReference type="ARBA" id="ARBA00022842"/>
    </source>
</evidence>
<dbReference type="InterPro" id="IPR025845">
    <property type="entry name" value="Thg1_C_dom"/>
</dbReference>
<feature type="binding site" evidence="13">
    <location>
        <begin position="75"/>
        <end position="76"/>
    </location>
    <ligand>
        <name>GTP</name>
        <dbReference type="ChEBI" id="CHEBI:37565"/>
    </ligand>
</feature>
<dbReference type="InterPro" id="IPR038469">
    <property type="entry name" value="tRNAHis_GuaTrfase_Thg1_sf"/>
</dbReference>
<name>A0AAD2CZX7_EUPCR</name>
<evidence type="ECO:0000256" key="14">
    <source>
        <dbReference type="PIRSR" id="PIRSR028980-2"/>
    </source>
</evidence>
<proteinExistence type="inferred from homology"/>
<evidence type="ECO:0000256" key="10">
    <source>
        <dbReference type="ARBA" id="ARBA00032480"/>
    </source>
</evidence>
<dbReference type="AlphaFoldDB" id="A0AAD2CZX7"/>
<organism evidence="18 19">
    <name type="scientific">Euplotes crassus</name>
    <dbReference type="NCBI Taxonomy" id="5936"/>
    <lineage>
        <taxon>Eukaryota</taxon>
        <taxon>Sar</taxon>
        <taxon>Alveolata</taxon>
        <taxon>Ciliophora</taxon>
        <taxon>Intramacronucleata</taxon>
        <taxon>Spirotrichea</taxon>
        <taxon>Hypotrichia</taxon>
        <taxon>Euplotida</taxon>
        <taxon>Euplotidae</taxon>
        <taxon>Moneuplotes</taxon>
    </lineage>
</organism>
<keyword evidence="3 12" id="KW-0808">Transferase</keyword>
<dbReference type="InterPro" id="IPR024956">
    <property type="entry name" value="tRNAHis_GuaTrfase_cat"/>
</dbReference>